<feature type="chain" id="PRO_5041397195" evidence="2">
    <location>
        <begin position="17"/>
        <end position="295"/>
    </location>
</feature>
<feature type="region of interest" description="Disordered" evidence="1">
    <location>
        <begin position="130"/>
        <end position="295"/>
    </location>
</feature>
<feature type="region of interest" description="Disordered" evidence="1">
    <location>
        <begin position="25"/>
        <end position="66"/>
    </location>
</feature>
<feature type="region of interest" description="Disordered" evidence="1">
    <location>
        <begin position="87"/>
        <end position="118"/>
    </location>
</feature>
<dbReference type="AlphaFoldDB" id="A0AA39N2I4"/>
<protein>
    <submittedName>
        <fullName evidence="3">Uncharacterized protein</fullName>
    </submittedName>
</protein>
<sequence>MYFAILAFLMLVVAYAAPLDSTSLPAPSTNNSPNSHVASNPASKHTVAPTLYTDSSPPGTKKARSIPMVMQARALETLSHSRIEKIRRSMIDRDEGRVEQKASPSARAHRREEPGEELLEKTVEKIKSGWNSTTSGQENKGTPGSQIHPGASSTGDSAVQKGATTLQHRTRDHSSDNSVYPPVSSISSRQLRAPDYSSAGSQSNSTTEENGSQSTNDQETKEKRTLDPNGTVTKRTAPVEWSKNWSNDQAPTGTERERAPSNDNADPTFKTAQRDARSLLAARSGDDIKAQGVSA</sequence>
<reference evidence="3" key="1">
    <citation type="submission" date="2023-06" db="EMBL/GenBank/DDBJ databases">
        <authorList>
            <consortium name="Lawrence Berkeley National Laboratory"/>
            <person name="Ahrendt S."/>
            <person name="Sahu N."/>
            <person name="Indic B."/>
            <person name="Wong-Bajracharya J."/>
            <person name="Merenyi Z."/>
            <person name="Ke H.-M."/>
            <person name="Monk M."/>
            <person name="Kocsube S."/>
            <person name="Drula E."/>
            <person name="Lipzen A."/>
            <person name="Balint B."/>
            <person name="Henrissat B."/>
            <person name="Andreopoulos B."/>
            <person name="Martin F.M."/>
            <person name="Harder C.B."/>
            <person name="Rigling D."/>
            <person name="Ford K.L."/>
            <person name="Foster G.D."/>
            <person name="Pangilinan J."/>
            <person name="Papanicolaou A."/>
            <person name="Barry K."/>
            <person name="LaButti K."/>
            <person name="Viragh M."/>
            <person name="Koriabine M."/>
            <person name="Yan M."/>
            <person name="Riley R."/>
            <person name="Champramary S."/>
            <person name="Plett K.L."/>
            <person name="Tsai I.J."/>
            <person name="Slot J."/>
            <person name="Sipos G."/>
            <person name="Plett J."/>
            <person name="Nagy L.G."/>
            <person name="Grigoriev I.V."/>
        </authorList>
    </citation>
    <scope>NUCLEOTIDE SEQUENCE</scope>
    <source>
        <strain evidence="3">CCBAS 213</strain>
    </source>
</reference>
<dbReference type="EMBL" id="JAUEPS010000025">
    <property type="protein sequence ID" value="KAK0455567.1"/>
    <property type="molecule type" value="Genomic_DNA"/>
</dbReference>
<feature type="compositionally biased region" description="Polar residues" evidence="1">
    <location>
        <begin position="243"/>
        <end position="252"/>
    </location>
</feature>
<evidence type="ECO:0000313" key="3">
    <source>
        <dbReference type="EMBL" id="KAK0455567.1"/>
    </source>
</evidence>
<organism evidence="3 4">
    <name type="scientific">Armillaria tabescens</name>
    <name type="common">Ringless honey mushroom</name>
    <name type="synonym">Agaricus tabescens</name>
    <dbReference type="NCBI Taxonomy" id="1929756"/>
    <lineage>
        <taxon>Eukaryota</taxon>
        <taxon>Fungi</taxon>
        <taxon>Dikarya</taxon>
        <taxon>Basidiomycota</taxon>
        <taxon>Agaricomycotina</taxon>
        <taxon>Agaricomycetes</taxon>
        <taxon>Agaricomycetidae</taxon>
        <taxon>Agaricales</taxon>
        <taxon>Marasmiineae</taxon>
        <taxon>Physalacriaceae</taxon>
        <taxon>Desarmillaria</taxon>
    </lineage>
</organism>
<dbReference type="GeneID" id="85353312"/>
<name>A0AA39N2I4_ARMTA</name>
<gene>
    <name evidence="3" type="ORF">EV420DRAFT_1481402</name>
</gene>
<feature type="compositionally biased region" description="Polar residues" evidence="1">
    <location>
        <begin position="130"/>
        <end position="167"/>
    </location>
</feature>
<comment type="caution">
    <text evidence="3">The sequence shown here is derived from an EMBL/GenBank/DDBJ whole genome shotgun (WGS) entry which is preliminary data.</text>
</comment>
<feature type="signal peptide" evidence="2">
    <location>
        <begin position="1"/>
        <end position="16"/>
    </location>
</feature>
<evidence type="ECO:0000256" key="1">
    <source>
        <dbReference type="SAM" id="MobiDB-lite"/>
    </source>
</evidence>
<keyword evidence="2" id="KW-0732">Signal</keyword>
<dbReference type="RefSeq" id="XP_060329077.1">
    <property type="nucleotide sequence ID" value="XM_060469764.1"/>
</dbReference>
<evidence type="ECO:0000313" key="4">
    <source>
        <dbReference type="Proteomes" id="UP001175211"/>
    </source>
</evidence>
<evidence type="ECO:0000256" key="2">
    <source>
        <dbReference type="SAM" id="SignalP"/>
    </source>
</evidence>
<accession>A0AA39N2I4</accession>
<keyword evidence="4" id="KW-1185">Reference proteome</keyword>
<feature type="compositionally biased region" description="Polar residues" evidence="1">
    <location>
        <begin position="198"/>
        <end position="217"/>
    </location>
</feature>
<dbReference type="Proteomes" id="UP001175211">
    <property type="component" value="Unassembled WGS sequence"/>
</dbReference>
<proteinExistence type="predicted"/>
<feature type="compositionally biased region" description="Basic and acidic residues" evidence="1">
    <location>
        <begin position="87"/>
        <end position="100"/>
    </location>
</feature>
<feature type="compositionally biased region" description="Polar residues" evidence="1">
    <location>
        <begin position="25"/>
        <end position="43"/>
    </location>
</feature>